<sequence>MNRIIFENVRDIDLDHIFQCGQCFRWIPEDNNDSSSTGRYRGVAGSYFCQAELEKNDEFAGTLTLNVTGGDEKFWRDYFDLDRDYGQIKEKLVEQEPRISAATREGGGIRILNQDFWEVLISFIVSQNNNIPRIMKCIEGLCSAFGEPVYRDLDGKTWYSFPKPEALLGKTEEDLKEIKLGYRDSYIVRAADKFLKNGIPAGTMEEKRKQLLEYHGIGPKVADCIMLFGCREFTAFPVDTWVKTIMNDMYGFEKKDIKGMQAFARERFGDLRGFAQQYLFYLYRDKGIK</sequence>
<dbReference type="RefSeq" id="WP_154573051.1">
    <property type="nucleotide sequence ID" value="NZ_VUNB01000006.1"/>
</dbReference>
<dbReference type="GO" id="GO:0140078">
    <property type="term" value="F:class I DNA-(apurinic or apyrimidinic site) endonuclease activity"/>
    <property type="evidence" value="ECO:0007669"/>
    <property type="project" value="UniProtKB-EC"/>
</dbReference>
<dbReference type="AlphaFoldDB" id="A0A6A8M9S3"/>
<keyword evidence="3" id="KW-0227">DNA damage</keyword>
<dbReference type="InterPro" id="IPR023170">
    <property type="entry name" value="HhH_base_excis_C"/>
</dbReference>
<evidence type="ECO:0000256" key="7">
    <source>
        <dbReference type="ARBA" id="ARBA00023268"/>
    </source>
</evidence>
<dbReference type="Gene3D" id="3.30.310.260">
    <property type="match status" value="1"/>
</dbReference>
<comment type="catalytic activity">
    <reaction evidence="9">
        <text>2'-deoxyribonucleotide-(2'-deoxyribose 5'-phosphate)-2'-deoxyribonucleotide-DNA = a 3'-end 2'-deoxyribonucleotide-(2,3-dehydro-2,3-deoxyribose 5'-phosphate)-DNA + a 5'-end 5'-phospho-2'-deoxyribonucleoside-DNA + H(+)</text>
        <dbReference type="Rhea" id="RHEA:66592"/>
        <dbReference type="Rhea" id="RHEA-COMP:13180"/>
        <dbReference type="Rhea" id="RHEA-COMP:16897"/>
        <dbReference type="Rhea" id="RHEA-COMP:17067"/>
        <dbReference type="ChEBI" id="CHEBI:15378"/>
        <dbReference type="ChEBI" id="CHEBI:136412"/>
        <dbReference type="ChEBI" id="CHEBI:157695"/>
        <dbReference type="ChEBI" id="CHEBI:167181"/>
        <dbReference type="EC" id="4.2.99.18"/>
    </reaction>
</comment>
<name>A0A6A8M9S3_9FIRM</name>
<evidence type="ECO:0000256" key="2">
    <source>
        <dbReference type="ARBA" id="ARBA00012720"/>
    </source>
</evidence>
<dbReference type="Pfam" id="PF07934">
    <property type="entry name" value="OGG_N"/>
    <property type="match status" value="1"/>
</dbReference>
<dbReference type="InterPro" id="IPR052054">
    <property type="entry name" value="Oxidative_DNA_repair_enzyme"/>
</dbReference>
<dbReference type="SUPFAM" id="SSF55945">
    <property type="entry name" value="TATA-box binding protein-like"/>
    <property type="match status" value="1"/>
</dbReference>
<organism evidence="11">
    <name type="scientific">Baileyella intestinalis</name>
    <dbReference type="NCBI Taxonomy" id="2606709"/>
    <lineage>
        <taxon>Bacteria</taxon>
        <taxon>Bacillati</taxon>
        <taxon>Bacillota</taxon>
        <taxon>Clostridia</taxon>
        <taxon>Peptostreptococcales</taxon>
        <taxon>Anaerovoracaceae</taxon>
        <taxon>Baileyella</taxon>
    </lineage>
</organism>
<dbReference type="EC" id="4.2.99.18" evidence="2"/>
<protein>
    <recommendedName>
        <fullName evidence="2">DNA-(apurinic or apyrimidinic site) lyase</fullName>
        <ecNumber evidence="2">4.2.99.18</ecNumber>
    </recommendedName>
</protein>
<evidence type="ECO:0000256" key="5">
    <source>
        <dbReference type="ARBA" id="ARBA00023204"/>
    </source>
</evidence>
<dbReference type="CDD" id="cd00056">
    <property type="entry name" value="ENDO3c"/>
    <property type="match status" value="1"/>
</dbReference>
<keyword evidence="7" id="KW-0511">Multifunctional enzyme</keyword>
<keyword evidence="5" id="KW-0234">DNA repair</keyword>
<dbReference type="InterPro" id="IPR012904">
    <property type="entry name" value="OGG_N"/>
</dbReference>
<dbReference type="GO" id="GO:0006289">
    <property type="term" value="P:nucleotide-excision repair"/>
    <property type="evidence" value="ECO:0007669"/>
    <property type="project" value="InterPro"/>
</dbReference>
<keyword evidence="6" id="KW-0456">Lyase</keyword>
<dbReference type="GO" id="GO:0008534">
    <property type="term" value="F:oxidized purine nucleobase lesion DNA N-glycosylase activity"/>
    <property type="evidence" value="ECO:0007669"/>
    <property type="project" value="InterPro"/>
</dbReference>
<dbReference type="SMART" id="SM00478">
    <property type="entry name" value="ENDO3c"/>
    <property type="match status" value="1"/>
</dbReference>
<evidence type="ECO:0000259" key="10">
    <source>
        <dbReference type="SMART" id="SM00478"/>
    </source>
</evidence>
<evidence type="ECO:0000256" key="9">
    <source>
        <dbReference type="ARBA" id="ARBA00044632"/>
    </source>
</evidence>
<dbReference type="InterPro" id="IPR003265">
    <property type="entry name" value="HhH-GPD_domain"/>
</dbReference>
<dbReference type="Gene3D" id="1.10.340.30">
    <property type="entry name" value="Hypothetical protein, domain 2"/>
    <property type="match status" value="1"/>
</dbReference>
<evidence type="ECO:0000256" key="4">
    <source>
        <dbReference type="ARBA" id="ARBA00022801"/>
    </source>
</evidence>
<dbReference type="EMBL" id="VUNB01000006">
    <property type="protein sequence ID" value="MST69583.1"/>
    <property type="molecule type" value="Genomic_DNA"/>
</dbReference>
<accession>A0A6A8M9S3</accession>
<proteinExistence type="inferred from homology"/>
<comment type="similarity">
    <text evidence="1">Belongs to the type-1 OGG1 family.</text>
</comment>
<dbReference type="GO" id="GO:0003684">
    <property type="term" value="F:damaged DNA binding"/>
    <property type="evidence" value="ECO:0007669"/>
    <property type="project" value="InterPro"/>
</dbReference>
<dbReference type="InterPro" id="IPR011257">
    <property type="entry name" value="DNA_glycosylase"/>
</dbReference>
<reference evidence="11" key="1">
    <citation type="submission" date="2019-09" db="EMBL/GenBank/DDBJ databases">
        <title>In-depth cultivation of the pig gut microbiome towards novel bacterial diversity and tailored functional studies.</title>
        <authorList>
            <person name="Wylensek D."/>
            <person name="Hitch T.C.A."/>
            <person name="Clavel T."/>
        </authorList>
    </citation>
    <scope>NUCLEOTIDE SEQUENCE</scope>
    <source>
        <strain evidence="11">RF-744-FAT-WT-3</strain>
    </source>
</reference>
<dbReference type="PANTHER" id="PTHR10242">
    <property type="entry name" value="8-OXOGUANINE DNA GLYCOSYLASE"/>
    <property type="match status" value="1"/>
</dbReference>
<evidence type="ECO:0000313" key="11">
    <source>
        <dbReference type="EMBL" id="MST69583.1"/>
    </source>
</evidence>
<keyword evidence="8" id="KW-0326">Glycosidase</keyword>
<evidence type="ECO:0000256" key="3">
    <source>
        <dbReference type="ARBA" id="ARBA00022763"/>
    </source>
</evidence>
<dbReference type="Gene3D" id="1.10.1670.10">
    <property type="entry name" value="Helix-hairpin-Helix base-excision DNA repair enzymes (C-terminal)"/>
    <property type="match status" value="1"/>
</dbReference>
<comment type="caution">
    <text evidence="11">The sequence shown here is derived from an EMBL/GenBank/DDBJ whole genome shotgun (WGS) entry which is preliminary data.</text>
</comment>
<evidence type="ECO:0000256" key="1">
    <source>
        <dbReference type="ARBA" id="ARBA00010679"/>
    </source>
</evidence>
<keyword evidence="4" id="KW-0378">Hydrolase</keyword>
<dbReference type="GO" id="GO:0006284">
    <property type="term" value="P:base-excision repair"/>
    <property type="evidence" value="ECO:0007669"/>
    <property type="project" value="InterPro"/>
</dbReference>
<gene>
    <name evidence="11" type="ORF">FYJ66_08305</name>
</gene>
<dbReference type="SUPFAM" id="SSF48150">
    <property type="entry name" value="DNA-glycosylase"/>
    <property type="match status" value="1"/>
</dbReference>
<feature type="domain" description="HhH-GPD" evidence="10">
    <location>
        <begin position="125"/>
        <end position="284"/>
    </location>
</feature>
<evidence type="ECO:0000256" key="8">
    <source>
        <dbReference type="ARBA" id="ARBA00023295"/>
    </source>
</evidence>
<dbReference type="Pfam" id="PF00730">
    <property type="entry name" value="HhH-GPD"/>
    <property type="match status" value="1"/>
</dbReference>
<evidence type="ECO:0000256" key="6">
    <source>
        <dbReference type="ARBA" id="ARBA00023239"/>
    </source>
</evidence>
<dbReference type="PANTHER" id="PTHR10242:SF2">
    <property type="entry name" value="N-GLYCOSYLASE_DNA LYASE"/>
    <property type="match status" value="1"/>
</dbReference>